<feature type="domain" description="Peptidase S9A N-terminal" evidence="10">
    <location>
        <begin position="18"/>
        <end position="443"/>
    </location>
</feature>
<dbReference type="InterPro" id="IPR051543">
    <property type="entry name" value="Serine_Peptidase_S9A"/>
</dbReference>
<dbReference type="FunFam" id="3.40.50.1820:FF:000005">
    <property type="entry name" value="Prolyl endopeptidase"/>
    <property type="match status" value="1"/>
</dbReference>
<evidence type="ECO:0000313" key="11">
    <source>
        <dbReference type="EMBL" id="GAQ79408.1"/>
    </source>
</evidence>
<reference evidence="11 12" key="1">
    <citation type="journal article" date="2014" name="Nat. Commun.">
        <title>Klebsormidium flaccidum genome reveals primary factors for plant terrestrial adaptation.</title>
        <authorList>
            <person name="Hori K."/>
            <person name="Maruyama F."/>
            <person name="Fujisawa T."/>
            <person name="Togashi T."/>
            <person name="Yamamoto N."/>
            <person name="Seo M."/>
            <person name="Sato S."/>
            <person name="Yamada T."/>
            <person name="Mori H."/>
            <person name="Tajima N."/>
            <person name="Moriyama T."/>
            <person name="Ikeuchi M."/>
            <person name="Watanabe M."/>
            <person name="Wada H."/>
            <person name="Kobayashi K."/>
            <person name="Saito M."/>
            <person name="Masuda T."/>
            <person name="Sasaki-Sekimoto Y."/>
            <person name="Mashiguchi K."/>
            <person name="Awai K."/>
            <person name="Shimojima M."/>
            <person name="Masuda S."/>
            <person name="Iwai M."/>
            <person name="Nobusawa T."/>
            <person name="Narise T."/>
            <person name="Kondo S."/>
            <person name="Saito H."/>
            <person name="Sato R."/>
            <person name="Murakawa M."/>
            <person name="Ihara Y."/>
            <person name="Oshima-Yamada Y."/>
            <person name="Ohtaka K."/>
            <person name="Satoh M."/>
            <person name="Sonobe K."/>
            <person name="Ishii M."/>
            <person name="Ohtani R."/>
            <person name="Kanamori-Sato M."/>
            <person name="Honoki R."/>
            <person name="Miyazaki D."/>
            <person name="Mochizuki H."/>
            <person name="Umetsu J."/>
            <person name="Higashi K."/>
            <person name="Shibata D."/>
            <person name="Kamiya Y."/>
            <person name="Sato N."/>
            <person name="Nakamura Y."/>
            <person name="Tabata S."/>
            <person name="Ida S."/>
            <person name="Kurokawa K."/>
            <person name="Ohta H."/>
        </authorList>
    </citation>
    <scope>NUCLEOTIDE SEQUENCE [LARGE SCALE GENOMIC DNA]</scope>
    <source>
        <strain evidence="11 12">NIES-2285</strain>
    </source>
</reference>
<dbReference type="InterPro" id="IPR023302">
    <property type="entry name" value="Pept_S9A_N"/>
</dbReference>
<dbReference type="EMBL" id="DF236979">
    <property type="protein sequence ID" value="GAQ79408.1"/>
    <property type="molecule type" value="Genomic_DNA"/>
</dbReference>
<dbReference type="SUPFAM" id="SSF50993">
    <property type="entry name" value="Peptidase/esterase 'gauge' domain"/>
    <property type="match status" value="1"/>
</dbReference>
<evidence type="ECO:0000256" key="5">
    <source>
        <dbReference type="ARBA" id="ARBA00022825"/>
    </source>
</evidence>
<dbReference type="Gene3D" id="3.40.50.1820">
    <property type="entry name" value="alpha/beta hydrolase"/>
    <property type="match status" value="1"/>
</dbReference>
<evidence type="ECO:0000313" key="12">
    <source>
        <dbReference type="Proteomes" id="UP000054558"/>
    </source>
</evidence>
<accession>A0A0U9HTL5</accession>
<keyword evidence="4 7" id="KW-0378">Hydrolase</keyword>
<sequence length="733" mass="82086">MVASAASSGESASIPAPPRAKKVPYKLPVIHGDEREDPYYWLRDDKREDPEVLSHIQAENEYTQAVMADSKDLQETLYKEMRGRIKEEDQSVPLRKGPFFYYKRTEEGKQYSVHCRRKIAAGEGPGSLEETLESAAANEAEEILLDENEESKKSEFYQVRGFKISPNHKLLAYAEDTVGGEKYTLHIKDLASGQELLTKPISDLSGSVVWANDNETLFYTTKDHLDRPFKLWRHKVGTDPSEDALVFHEEDDAFYLGLGKTESDRYIIVSPGSAVTSNALFLDADKPEGELQMLTPRVQNVEVNVTHSGGHFLITRRSEELFNSELLVAPVTDPTASRTLLPHDPSARLDDVEPFERHIAIFARDCQSGLTTITVYDLPESGQPLETLPEGRKIQFDESAFSLEPESSQFKSHILRFGYTSLKTPYSTYDYDLTTGERALKKVQPVLGGFDPAKYRTARVWATSEDGTKVPISLVWQNREGSSDAHPGAPGPLHLYGYGSYEIPIDASFSANRLALIDRGVTFAIAHIRGGGDLGRKWYENGKYLHKKNTFVDFVSAAEHLIKDKWTTPNQLSIEGRSAGGLLIGATLNLRPDLFQAALAGVPFVDVLTTMLDPTIPLTTIEWEEWGNPQEEEYYRYMKSYSPIDNVKAAEYPNVLVTAGLHDPRVGYWEPAKWVAKLREAKTDDRLLMFKCDTGAGHFSKSGRFDKLQETAFEYAFLLKCLGVAPSASDSKL</sequence>
<dbReference type="InterPro" id="IPR001375">
    <property type="entry name" value="Peptidase_S9_cat"/>
</dbReference>
<dbReference type="STRING" id="105231.A0A0U9HTL5"/>
<feature type="compositionally biased region" description="Low complexity" evidence="8">
    <location>
        <begin position="1"/>
        <end position="14"/>
    </location>
</feature>
<dbReference type="Pfam" id="PF02897">
    <property type="entry name" value="Peptidase_S9_N"/>
    <property type="match status" value="1"/>
</dbReference>
<keyword evidence="3 7" id="KW-0645">Protease</keyword>
<dbReference type="InterPro" id="IPR002471">
    <property type="entry name" value="Pept_S9_AS"/>
</dbReference>
<evidence type="ECO:0000256" key="4">
    <source>
        <dbReference type="ARBA" id="ARBA00022801"/>
    </source>
</evidence>
<dbReference type="EC" id="3.4.21.-" evidence="7"/>
<dbReference type="PANTHER" id="PTHR11757">
    <property type="entry name" value="PROTEASE FAMILY S9A OLIGOPEPTIDASE"/>
    <property type="match status" value="1"/>
</dbReference>
<dbReference type="AlphaFoldDB" id="A0A0U9HTL5"/>
<dbReference type="PANTHER" id="PTHR11757:SF19">
    <property type="entry name" value="PROLYL ENDOPEPTIDASE-LIKE"/>
    <property type="match status" value="1"/>
</dbReference>
<evidence type="ECO:0000256" key="1">
    <source>
        <dbReference type="ARBA" id="ARBA00001070"/>
    </source>
</evidence>
<dbReference type="PRINTS" id="PR00862">
    <property type="entry name" value="PROLIGOPTASE"/>
</dbReference>
<feature type="domain" description="Peptidase S9 prolyl oligopeptidase catalytic" evidence="9">
    <location>
        <begin position="508"/>
        <end position="723"/>
    </location>
</feature>
<proteinExistence type="inferred from homology"/>
<dbReference type="Pfam" id="PF00326">
    <property type="entry name" value="Peptidase_S9"/>
    <property type="match status" value="1"/>
</dbReference>
<dbReference type="Proteomes" id="UP000054558">
    <property type="component" value="Unassembled WGS sequence"/>
</dbReference>
<dbReference type="InterPro" id="IPR029058">
    <property type="entry name" value="AB_hydrolase_fold"/>
</dbReference>
<evidence type="ECO:0000256" key="7">
    <source>
        <dbReference type="RuleBase" id="RU368024"/>
    </source>
</evidence>
<dbReference type="Gene3D" id="2.130.10.120">
    <property type="entry name" value="Prolyl oligopeptidase, N-terminal domain"/>
    <property type="match status" value="1"/>
</dbReference>
<gene>
    <name evidence="11" type="ORF">KFL_000300060</name>
</gene>
<dbReference type="SUPFAM" id="SSF53474">
    <property type="entry name" value="alpha/beta-Hydrolases"/>
    <property type="match status" value="1"/>
</dbReference>
<comment type="catalytic activity">
    <reaction evidence="1">
        <text>Hydrolysis of Pro-|-Xaa &gt;&gt; Ala-|-Xaa in oligopeptides.</text>
        <dbReference type="EC" id="3.4.21.26"/>
    </reaction>
</comment>
<evidence type="ECO:0000259" key="9">
    <source>
        <dbReference type="Pfam" id="PF00326"/>
    </source>
</evidence>
<keyword evidence="5 7" id="KW-0720">Serine protease</keyword>
<evidence type="ECO:0000259" key="10">
    <source>
        <dbReference type="Pfam" id="PF02897"/>
    </source>
</evidence>
<dbReference type="GO" id="GO:0006508">
    <property type="term" value="P:proteolysis"/>
    <property type="evidence" value="ECO:0007669"/>
    <property type="project" value="UniProtKB-KW"/>
</dbReference>
<feature type="region of interest" description="Disordered" evidence="8">
    <location>
        <begin position="1"/>
        <end position="29"/>
    </location>
</feature>
<dbReference type="PROSITE" id="PS00708">
    <property type="entry name" value="PRO_ENDOPEP_SER"/>
    <property type="match status" value="1"/>
</dbReference>
<dbReference type="OrthoDB" id="248387at2759"/>
<dbReference type="GO" id="GO:0004252">
    <property type="term" value="F:serine-type endopeptidase activity"/>
    <property type="evidence" value="ECO:0007669"/>
    <property type="project" value="UniProtKB-UniRule"/>
</dbReference>
<evidence type="ECO:0000256" key="8">
    <source>
        <dbReference type="SAM" id="MobiDB-lite"/>
    </source>
</evidence>
<evidence type="ECO:0000256" key="2">
    <source>
        <dbReference type="ARBA" id="ARBA00005228"/>
    </source>
</evidence>
<name>A0A0U9HTL5_KLENI</name>
<comment type="function">
    <text evidence="6">Serine peptidase whose precise substrate specificity remains unclear. Does not cleave peptides after a arginine or lysine residue. Regulates trans-Golgi network morphology and sorting by regulating the membrane binding of the AP-1 complex. May play a role in the regulation of synaptic vesicle exocytosis.</text>
</comment>
<comment type="similarity">
    <text evidence="2 7">Belongs to the peptidase S9A family.</text>
</comment>
<protein>
    <recommendedName>
        <fullName evidence="7">Prolyl endopeptidase</fullName>
        <ecNumber evidence="7">3.4.21.-</ecNumber>
    </recommendedName>
</protein>
<dbReference type="OMA" id="NGYWYIT"/>
<organism evidence="11 12">
    <name type="scientific">Klebsormidium nitens</name>
    <name type="common">Green alga</name>
    <name type="synonym">Ulothrix nitens</name>
    <dbReference type="NCBI Taxonomy" id="105231"/>
    <lineage>
        <taxon>Eukaryota</taxon>
        <taxon>Viridiplantae</taxon>
        <taxon>Streptophyta</taxon>
        <taxon>Klebsormidiophyceae</taxon>
        <taxon>Klebsormidiales</taxon>
        <taxon>Klebsormidiaceae</taxon>
        <taxon>Klebsormidium</taxon>
    </lineage>
</organism>
<keyword evidence="12" id="KW-1185">Reference proteome</keyword>
<evidence type="ECO:0000256" key="6">
    <source>
        <dbReference type="ARBA" id="ARBA00045448"/>
    </source>
</evidence>
<evidence type="ECO:0000256" key="3">
    <source>
        <dbReference type="ARBA" id="ARBA00022670"/>
    </source>
</evidence>
<dbReference type="InterPro" id="IPR002470">
    <property type="entry name" value="Peptidase_S9A"/>
</dbReference>